<proteinExistence type="predicted"/>
<dbReference type="EMBL" id="CADEPM010000004">
    <property type="protein sequence ID" value="CAB3403784.1"/>
    <property type="molecule type" value="Genomic_DNA"/>
</dbReference>
<keyword evidence="1" id="KW-0812">Transmembrane</keyword>
<accession>A0A8S1F058</accession>
<dbReference type="OrthoDB" id="5849892at2759"/>
<evidence type="ECO:0000313" key="2">
    <source>
        <dbReference type="EMBL" id="CAB3403784.1"/>
    </source>
</evidence>
<keyword evidence="1" id="KW-1133">Transmembrane helix</keyword>
<keyword evidence="3" id="KW-1185">Reference proteome</keyword>
<reference evidence="2 3" key="1">
    <citation type="submission" date="2020-04" db="EMBL/GenBank/DDBJ databases">
        <authorList>
            <person name="Laetsch R D."/>
            <person name="Stevens L."/>
            <person name="Kumar S."/>
            <person name="Blaxter L. M."/>
        </authorList>
    </citation>
    <scope>NUCLEOTIDE SEQUENCE [LARGE SCALE GENOMIC DNA]</scope>
</reference>
<comment type="caution">
    <text evidence="2">The sequence shown here is derived from an EMBL/GenBank/DDBJ whole genome shotgun (WGS) entry which is preliminary data.</text>
</comment>
<evidence type="ECO:0000256" key="1">
    <source>
        <dbReference type="SAM" id="Phobius"/>
    </source>
</evidence>
<protein>
    <submittedName>
        <fullName evidence="2">Uncharacterized protein</fullName>
    </submittedName>
</protein>
<name>A0A8S1F058_9PELO</name>
<feature type="transmembrane region" description="Helical" evidence="1">
    <location>
        <begin position="152"/>
        <end position="174"/>
    </location>
</feature>
<sequence length="256" mass="29316">MHERPRHVSVYRHAPKIFGLRFKVASRVLLTFEAILGKLLLVISICSIIYSHSWYPVFVNFSFFAFVVFSIINYNKSLSSKSCILLFPMLTYQVVTMTWLVLWIYASLNAVMIGDFDALKWLGGPQEDVVPTASHPYEPYKNNPNRAKAIKYGSIIFALTMLIIVLKIFAFIIAKRTFFQIQKMQIEEMLEEDKANCETASEISNIGGLSPSFPIAYRNRPPRMEVVDEVMVEEYPPTPSPVPRRYAIPKFGESTI</sequence>
<feature type="transmembrane region" description="Helical" evidence="1">
    <location>
        <begin position="57"/>
        <end position="74"/>
    </location>
</feature>
<dbReference type="AlphaFoldDB" id="A0A8S1F058"/>
<dbReference type="Proteomes" id="UP000494206">
    <property type="component" value="Unassembled WGS sequence"/>
</dbReference>
<organism evidence="2 3">
    <name type="scientific">Caenorhabditis bovis</name>
    <dbReference type="NCBI Taxonomy" id="2654633"/>
    <lineage>
        <taxon>Eukaryota</taxon>
        <taxon>Metazoa</taxon>
        <taxon>Ecdysozoa</taxon>
        <taxon>Nematoda</taxon>
        <taxon>Chromadorea</taxon>
        <taxon>Rhabditida</taxon>
        <taxon>Rhabditina</taxon>
        <taxon>Rhabditomorpha</taxon>
        <taxon>Rhabditoidea</taxon>
        <taxon>Rhabditidae</taxon>
        <taxon>Peloderinae</taxon>
        <taxon>Caenorhabditis</taxon>
    </lineage>
</organism>
<evidence type="ECO:0000313" key="3">
    <source>
        <dbReference type="Proteomes" id="UP000494206"/>
    </source>
</evidence>
<feature type="transmembrane region" description="Helical" evidence="1">
    <location>
        <begin position="86"/>
        <end position="106"/>
    </location>
</feature>
<keyword evidence="1" id="KW-0472">Membrane</keyword>
<gene>
    <name evidence="2" type="ORF">CBOVIS_LOCUS6203</name>
</gene>
<feature type="transmembrane region" description="Helical" evidence="1">
    <location>
        <begin position="28"/>
        <end position="51"/>
    </location>
</feature>